<sequence length="387" mass="43862">MQPFAHIESLILADSQKIDQKAQKTKLTTNDAADTLFINEENTGADNLSHFNSADKMINRKLSTSTTTTGNTIQQCKAVFHQSKIICTFDRIVLEYCTRSESHLNDEQKFMMKILLLSTFKCGQNNFFFNYTEPKAEDQNGRRYRTAFTREQICRLESEFARENYVSRPRRCELSTVLNLPESTIKVWFQNRRMKDKRQRMTLAWLQTNSHLAAYMIQQSTCRSVSTTQFSPYPPARLQPNPLLYYESVWRTPFNVSQQTFQEALNSLKSAPSNERISSILNPFSKPLLQSTGLLSQLPQLIDKPPIPGILWPGIGQPLANASNVNSFPLYPCTQPGEVDAKLTPKVETTIPSSLSLDIVKSSHSNQIVSTTAYPSKSTKCNPSPVN</sequence>
<feature type="domain" description="Homeobox" evidence="9">
    <location>
        <begin position="139"/>
        <end position="199"/>
    </location>
</feature>
<keyword evidence="3 7" id="KW-0238">DNA-binding</keyword>
<dbReference type="OrthoDB" id="6159439at2759"/>
<keyword evidence="2" id="KW-0217">Developmental protein</keyword>
<feature type="DNA-binding region" description="Homeobox" evidence="7">
    <location>
        <begin position="141"/>
        <end position="200"/>
    </location>
</feature>
<evidence type="ECO:0000256" key="6">
    <source>
        <dbReference type="ARBA" id="ARBA00038449"/>
    </source>
</evidence>
<proteinExistence type="inferred from homology"/>
<dbReference type="PRINTS" id="PR00024">
    <property type="entry name" value="HOMEOBOX"/>
</dbReference>
<comment type="subcellular location">
    <subcellularLocation>
        <location evidence="1 7 8">Nucleus</location>
    </subcellularLocation>
</comment>
<dbReference type="PANTHER" id="PTHR46294">
    <property type="entry name" value="SEGMENTATION PROTEIN EVEN-SKIPPED"/>
    <property type="match status" value="1"/>
</dbReference>
<organism evidence="10 11">
    <name type="scientific">Trichinella nativa</name>
    <dbReference type="NCBI Taxonomy" id="6335"/>
    <lineage>
        <taxon>Eukaryota</taxon>
        <taxon>Metazoa</taxon>
        <taxon>Ecdysozoa</taxon>
        <taxon>Nematoda</taxon>
        <taxon>Enoplea</taxon>
        <taxon>Dorylaimia</taxon>
        <taxon>Trichinellida</taxon>
        <taxon>Trichinellidae</taxon>
        <taxon>Trichinella</taxon>
    </lineage>
</organism>
<evidence type="ECO:0000313" key="10">
    <source>
        <dbReference type="EMBL" id="KRZ61795.1"/>
    </source>
</evidence>
<dbReference type="InterPro" id="IPR001356">
    <property type="entry name" value="HD"/>
</dbReference>
<keyword evidence="4 7" id="KW-0371">Homeobox</keyword>
<dbReference type="SUPFAM" id="SSF46689">
    <property type="entry name" value="Homeodomain-like"/>
    <property type="match status" value="1"/>
</dbReference>
<evidence type="ECO:0000256" key="7">
    <source>
        <dbReference type="PROSITE-ProRule" id="PRU00108"/>
    </source>
</evidence>
<comment type="caution">
    <text evidence="10">The sequence shown here is derived from an EMBL/GenBank/DDBJ whole genome shotgun (WGS) entry which is preliminary data.</text>
</comment>
<evidence type="ECO:0000313" key="11">
    <source>
        <dbReference type="Proteomes" id="UP000054721"/>
    </source>
</evidence>
<dbReference type="GO" id="GO:0000978">
    <property type="term" value="F:RNA polymerase II cis-regulatory region sequence-specific DNA binding"/>
    <property type="evidence" value="ECO:0007669"/>
    <property type="project" value="TreeGrafter"/>
</dbReference>
<gene>
    <name evidence="10" type="primary">EVX1</name>
    <name evidence="10" type="ORF">T02_274</name>
</gene>
<comment type="similarity">
    <text evidence="6">Belongs to the even-skipped homeobox family.</text>
</comment>
<dbReference type="InterPro" id="IPR017970">
    <property type="entry name" value="Homeobox_CS"/>
</dbReference>
<dbReference type="InterPro" id="IPR009057">
    <property type="entry name" value="Homeodomain-like_sf"/>
</dbReference>
<dbReference type="AlphaFoldDB" id="A0A0V1LQM9"/>
<evidence type="ECO:0000256" key="3">
    <source>
        <dbReference type="ARBA" id="ARBA00023125"/>
    </source>
</evidence>
<evidence type="ECO:0000259" key="9">
    <source>
        <dbReference type="PROSITE" id="PS50071"/>
    </source>
</evidence>
<dbReference type="PROSITE" id="PS50071">
    <property type="entry name" value="HOMEOBOX_2"/>
    <property type="match status" value="1"/>
</dbReference>
<dbReference type="CDD" id="cd00086">
    <property type="entry name" value="homeodomain"/>
    <property type="match status" value="1"/>
</dbReference>
<dbReference type="Pfam" id="PF00046">
    <property type="entry name" value="Homeodomain"/>
    <property type="match status" value="1"/>
</dbReference>
<evidence type="ECO:0000256" key="4">
    <source>
        <dbReference type="ARBA" id="ARBA00023155"/>
    </source>
</evidence>
<accession>A0A0V1LQM9</accession>
<evidence type="ECO:0000256" key="1">
    <source>
        <dbReference type="ARBA" id="ARBA00004123"/>
    </source>
</evidence>
<dbReference type="GO" id="GO:0005634">
    <property type="term" value="C:nucleus"/>
    <property type="evidence" value="ECO:0007669"/>
    <property type="project" value="UniProtKB-SubCell"/>
</dbReference>
<dbReference type="Proteomes" id="UP000054721">
    <property type="component" value="Unassembled WGS sequence"/>
</dbReference>
<evidence type="ECO:0000256" key="5">
    <source>
        <dbReference type="ARBA" id="ARBA00023242"/>
    </source>
</evidence>
<dbReference type="EMBL" id="JYDW01000014">
    <property type="protein sequence ID" value="KRZ61795.1"/>
    <property type="molecule type" value="Genomic_DNA"/>
</dbReference>
<evidence type="ECO:0000256" key="8">
    <source>
        <dbReference type="RuleBase" id="RU000682"/>
    </source>
</evidence>
<dbReference type="SMART" id="SM00389">
    <property type="entry name" value="HOX"/>
    <property type="match status" value="1"/>
</dbReference>
<dbReference type="InterPro" id="IPR052002">
    <property type="entry name" value="Even-skipped_HD"/>
</dbReference>
<dbReference type="Gene3D" id="1.10.10.60">
    <property type="entry name" value="Homeodomain-like"/>
    <property type="match status" value="1"/>
</dbReference>
<dbReference type="GO" id="GO:0000981">
    <property type="term" value="F:DNA-binding transcription factor activity, RNA polymerase II-specific"/>
    <property type="evidence" value="ECO:0007669"/>
    <property type="project" value="InterPro"/>
</dbReference>
<name>A0A0V1LQM9_9BILA</name>
<evidence type="ECO:0000256" key="2">
    <source>
        <dbReference type="ARBA" id="ARBA00022473"/>
    </source>
</evidence>
<dbReference type="STRING" id="6335.A0A0V1LQM9"/>
<dbReference type="InterPro" id="IPR020479">
    <property type="entry name" value="HD_metazoa"/>
</dbReference>
<keyword evidence="11" id="KW-1185">Reference proteome</keyword>
<dbReference type="PANTHER" id="PTHR46294:SF4">
    <property type="entry name" value="SEGMENTATION PROTEIN EVEN-SKIPPED"/>
    <property type="match status" value="1"/>
</dbReference>
<dbReference type="PROSITE" id="PS00027">
    <property type="entry name" value="HOMEOBOX_1"/>
    <property type="match status" value="1"/>
</dbReference>
<reference evidence="10 11" key="1">
    <citation type="submission" date="2015-05" db="EMBL/GenBank/DDBJ databases">
        <title>Evolution of Trichinella species and genotypes.</title>
        <authorList>
            <person name="Korhonen P.K."/>
            <person name="Edoardo P."/>
            <person name="Giuseppe L.R."/>
            <person name="Gasser R.B."/>
        </authorList>
    </citation>
    <scope>NUCLEOTIDE SEQUENCE [LARGE SCALE GENOMIC DNA]</scope>
    <source>
        <strain evidence="10">ISS10</strain>
    </source>
</reference>
<keyword evidence="5 7" id="KW-0539">Nucleus</keyword>
<protein>
    <submittedName>
        <fullName evidence="10">Homeobox even-skipped-like protein 1</fullName>
    </submittedName>
</protein>